<evidence type="ECO:0000313" key="3">
    <source>
        <dbReference type="Proteomes" id="UP000829364"/>
    </source>
</evidence>
<reference evidence="2" key="1">
    <citation type="submission" date="2021-11" db="EMBL/GenBank/DDBJ databases">
        <title>Purpureocillium_takamizusanense_genome.</title>
        <authorList>
            <person name="Nguyen N.-H."/>
        </authorList>
    </citation>
    <scope>NUCLEOTIDE SEQUENCE</scope>
    <source>
        <strain evidence="2">PT3</strain>
    </source>
</reference>
<name>A0A9Q8VBL3_9HYPO</name>
<organism evidence="2 3">
    <name type="scientific">Purpureocillium takamizusanense</name>
    <dbReference type="NCBI Taxonomy" id="2060973"/>
    <lineage>
        <taxon>Eukaryota</taxon>
        <taxon>Fungi</taxon>
        <taxon>Dikarya</taxon>
        <taxon>Ascomycota</taxon>
        <taxon>Pezizomycotina</taxon>
        <taxon>Sordariomycetes</taxon>
        <taxon>Hypocreomycetidae</taxon>
        <taxon>Hypocreales</taxon>
        <taxon>Ophiocordycipitaceae</taxon>
        <taxon>Purpureocillium</taxon>
    </lineage>
</organism>
<feature type="region of interest" description="Disordered" evidence="1">
    <location>
        <begin position="1"/>
        <end position="30"/>
    </location>
</feature>
<protein>
    <submittedName>
        <fullName evidence="2">Uncharacterized protein</fullName>
    </submittedName>
</protein>
<gene>
    <name evidence="2" type="ORF">JDV02_005161</name>
</gene>
<dbReference type="RefSeq" id="XP_047842413.1">
    <property type="nucleotide sequence ID" value="XM_047986431.1"/>
</dbReference>
<dbReference type="EMBL" id="CP086357">
    <property type="protein sequence ID" value="UNI18932.1"/>
    <property type="molecule type" value="Genomic_DNA"/>
</dbReference>
<accession>A0A9Q8VBL3</accession>
<dbReference type="Proteomes" id="UP000829364">
    <property type="component" value="Chromosome 4"/>
</dbReference>
<feature type="compositionally biased region" description="Polar residues" evidence="1">
    <location>
        <begin position="8"/>
        <end position="17"/>
    </location>
</feature>
<dbReference type="KEGG" id="ptkz:JDV02_005161"/>
<dbReference type="AlphaFoldDB" id="A0A9Q8VBL3"/>
<dbReference type="GeneID" id="72067110"/>
<evidence type="ECO:0000256" key="1">
    <source>
        <dbReference type="SAM" id="MobiDB-lite"/>
    </source>
</evidence>
<sequence length="105" mass="11501">MLRPSPNNPRFNASQQLDYKHGDNPQNPTRSYTLHFTGEAPKESRVICLCCLPEGSFRTYFRMAISPPPSSLLTSPVPILPPSGCGLVRQHILSGGGGRRTNPIV</sequence>
<proteinExistence type="predicted"/>
<keyword evidence="3" id="KW-1185">Reference proteome</keyword>
<evidence type="ECO:0000313" key="2">
    <source>
        <dbReference type="EMBL" id="UNI18932.1"/>
    </source>
</evidence>